<dbReference type="Gene3D" id="1.20.5.170">
    <property type="match status" value="1"/>
</dbReference>
<reference evidence="6" key="1">
    <citation type="journal article" date="2021" name="Nat. Commun.">
        <title>Genetic determinants of endophytism in the Arabidopsis root mycobiome.</title>
        <authorList>
            <person name="Mesny F."/>
            <person name="Miyauchi S."/>
            <person name="Thiergart T."/>
            <person name="Pickel B."/>
            <person name="Atanasova L."/>
            <person name="Karlsson M."/>
            <person name="Huettel B."/>
            <person name="Barry K.W."/>
            <person name="Haridas S."/>
            <person name="Chen C."/>
            <person name="Bauer D."/>
            <person name="Andreopoulos W."/>
            <person name="Pangilinan J."/>
            <person name="LaButti K."/>
            <person name="Riley R."/>
            <person name="Lipzen A."/>
            <person name="Clum A."/>
            <person name="Drula E."/>
            <person name="Henrissat B."/>
            <person name="Kohler A."/>
            <person name="Grigoriev I.V."/>
            <person name="Martin F.M."/>
            <person name="Hacquard S."/>
        </authorList>
    </citation>
    <scope>NUCLEOTIDE SEQUENCE</scope>
    <source>
        <strain evidence="6">MPI-CAGE-AT-0016</strain>
    </source>
</reference>
<comment type="subcellular location">
    <subcellularLocation>
        <location evidence="1">Nucleus</location>
    </subcellularLocation>
</comment>
<dbReference type="PROSITE" id="PS50217">
    <property type="entry name" value="BZIP"/>
    <property type="match status" value="1"/>
</dbReference>
<evidence type="ECO:0000256" key="3">
    <source>
        <dbReference type="SAM" id="Coils"/>
    </source>
</evidence>
<dbReference type="CDD" id="cd14688">
    <property type="entry name" value="bZIP_YAP"/>
    <property type="match status" value="1"/>
</dbReference>
<sequence length="210" mass="23366">MDFPTPRPTYTNTQSGYYPMPTEDDVFAAQFAAFVGTEPVHHDLYSTSSSVWSSDTSSPSSYSMDASAMMLDSADESASSSSTESHAAVPKKSKRASRYKECTEEVLNRRREQNRANQRAYRMRKENRLQDLQDQLDEMTQKNEALACSCSVLSKECARLRARLMPSQEASEPQGLDMATLAAYYSKMASVPSPNDACLDYNGVNQGWSS</sequence>
<evidence type="ECO:0000256" key="4">
    <source>
        <dbReference type="SAM" id="MobiDB-lite"/>
    </source>
</evidence>
<feature type="domain" description="BZIP" evidence="5">
    <location>
        <begin position="104"/>
        <end position="164"/>
    </location>
</feature>
<feature type="coiled-coil region" evidence="3">
    <location>
        <begin position="115"/>
        <end position="149"/>
    </location>
</feature>
<accession>A0A8K0TA36</accession>
<dbReference type="EMBL" id="JAGPXD010000007">
    <property type="protein sequence ID" value="KAH7347382.1"/>
    <property type="molecule type" value="Genomic_DNA"/>
</dbReference>
<evidence type="ECO:0000313" key="6">
    <source>
        <dbReference type="EMBL" id="KAH7347382.1"/>
    </source>
</evidence>
<evidence type="ECO:0000256" key="2">
    <source>
        <dbReference type="ARBA" id="ARBA00023242"/>
    </source>
</evidence>
<name>A0A8K0TA36_9PEZI</name>
<dbReference type="OrthoDB" id="4841998at2759"/>
<comment type="caution">
    <text evidence="6">The sequence shown here is derived from an EMBL/GenBank/DDBJ whole genome shotgun (WGS) entry which is preliminary data.</text>
</comment>
<feature type="region of interest" description="Disordered" evidence="4">
    <location>
        <begin position="73"/>
        <end position="102"/>
    </location>
</feature>
<keyword evidence="2" id="KW-0539">Nucleus</keyword>
<dbReference type="GO" id="GO:0090575">
    <property type="term" value="C:RNA polymerase II transcription regulator complex"/>
    <property type="evidence" value="ECO:0007669"/>
    <property type="project" value="TreeGrafter"/>
</dbReference>
<evidence type="ECO:0000313" key="7">
    <source>
        <dbReference type="Proteomes" id="UP000813385"/>
    </source>
</evidence>
<dbReference type="InterPro" id="IPR004827">
    <property type="entry name" value="bZIP"/>
</dbReference>
<dbReference type="SMART" id="SM00338">
    <property type="entry name" value="BRLZ"/>
    <property type="match status" value="1"/>
</dbReference>
<dbReference type="AlphaFoldDB" id="A0A8K0TA36"/>
<protein>
    <recommendedName>
        <fullName evidence="5">BZIP domain-containing protein</fullName>
    </recommendedName>
</protein>
<keyword evidence="3" id="KW-0175">Coiled coil</keyword>
<dbReference type="InterPro" id="IPR050936">
    <property type="entry name" value="AP-1-like"/>
</dbReference>
<dbReference type="Proteomes" id="UP000813385">
    <property type="component" value="Unassembled WGS sequence"/>
</dbReference>
<dbReference type="GO" id="GO:0001228">
    <property type="term" value="F:DNA-binding transcription activator activity, RNA polymerase II-specific"/>
    <property type="evidence" value="ECO:0007669"/>
    <property type="project" value="TreeGrafter"/>
</dbReference>
<evidence type="ECO:0000256" key="1">
    <source>
        <dbReference type="ARBA" id="ARBA00004123"/>
    </source>
</evidence>
<proteinExistence type="predicted"/>
<feature type="compositionally biased region" description="Low complexity" evidence="4">
    <location>
        <begin position="73"/>
        <end position="88"/>
    </location>
</feature>
<evidence type="ECO:0000259" key="5">
    <source>
        <dbReference type="PROSITE" id="PS50217"/>
    </source>
</evidence>
<keyword evidence="7" id="KW-1185">Reference proteome</keyword>
<dbReference type="InterPro" id="IPR046347">
    <property type="entry name" value="bZIP_sf"/>
</dbReference>
<dbReference type="GO" id="GO:0000976">
    <property type="term" value="F:transcription cis-regulatory region binding"/>
    <property type="evidence" value="ECO:0007669"/>
    <property type="project" value="InterPro"/>
</dbReference>
<dbReference type="Pfam" id="PF00170">
    <property type="entry name" value="bZIP_1"/>
    <property type="match status" value="1"/>
</dbReference>
<dbReference type="PANTHER" id="PTHR40621">
    <property type="entry name" value="TRANSCRIPTION FACTOR KAPC-RELATED"/>
    <property type="match status" value="1"/>
</dbReference>
<dbReference type="PANTHER" id="PTHR40621:SF6">
    <property type="entry name" value="AP-1-LIKE TRANSCRIPTION FACTOR YAP1-RELATED"/>
    <property type="match status" value="1"/>
</dbReference>
<dbReference type="SUPFAM" id="SSF57959">
    <property type="entry name" value="Leucine zipper domain"/>
    <property type="match status" value="1"/>
</dbReference>
<gene>
    <name evidence="6" type="ORF">B0T11DRAFT_141420</name>
</gene>
<organism evidence="6 7">
    <name type="scientific">Plectosphaerella cucumerina</name>
    <dbReference type="NCBI Taxonomy" id="40658"/>
    <lineage>
        <taxon>Eukaryota</taxon>
        <taxon>Fungi</taxon>
        <taxon>Dikarya</taxon>
        <taxon>Ascomycota</taxon>
        <taxon>Pezizomycotina</taxon>
        <taxon>Sordariomycetes</taxon>
        <taxon>Hypocreomycetidae</taxon>
        <taxon>Glomerellales</taxon>
        <taxon>Plectosphaerellaceae</taxon>
        <taxon>Plectosphaerella</taxon>
    </lineage>
</organism>